<proteinExistence type="predicted"/>
<accession>A0A1Z8AL46</accession>
<reference evidence="4" key="1">
    <citation type="journal article" date="2017" name="Proc. Natl. Acad. Sci. U.S.A.">
        <title>Simulation of Deepwater Horizon oil plume reveals substrate specialization within a complex community of hydrocarbon-degraders.</title>
        <authorList>
            <person name="Hu P."/>
            <person name="Dubinsky E.A."/>
            <person name="Probst A.J."/>
            <person name="Wang J."/>
            <person name="Sieber C.M.K."/>
            <person name="Tom L.M."/>
            <person name="Gardinali P."/>
            <person name="Banfield J.F."/>
            <person name="Atlas R.M."/>
            <person name="Andersen G.L."/>
        </authorList>
    </citation>
    <scope>NUCLEOTIDE SEQUENCE [LARGE SCALE GENOMIC DNA]</scope>
</reference>
<organism evidence="3 4">
    <name type="scientific">Nonlabens dokdonensis</name>
    <dbReference type="NCBI Taxonomy" id="328515"/>
    <lineage>
        <taxon>Bacteria</taxon>
        <taxon>Pseudomonadati</taxon>
        <taxon>Bacteroidota</taxon>
        <taxon>Flavobacteriia</taxon>
        <taxon>Flavobacteriales</taxon>
        <taxon>Flavobacteriaceae</taxon>
        <taxon>Nonlabens</taxon>
    </lineage>
</organism>
<name>A0A1Z8AL46_9FLAO</name>
<dbReference type="Pfam" id="PF00578">
    <property type="entry name" value="AhpC-TSA"/>
    <property type="match status" value="1"/>
</dbReference>
<dbReference type="AlphaFoldDB" id="A0A1Z8AL46"/>
<evidence type="ECO:0000313" key="3">
    <source>
        <dbReference type="EMBL" id="OUS11049.1"/>
    </source>
</evidence>
<dbReference type="EMBL" id="MAAX01000185">
    <property type="protein sequence ID" value="OUS11049.1"/>
    <property type="molecule type" value="Genomic_DNA"/>
</dbReference>
<sequence>MDQEGLKKVIAPSQKKIKVINFWATWCAPCVEELPYFEDLGYAYRDEVEVILISLDEAKNIDSAVQPFLNENKIKSTVLLLDDPYAAEWIPIVDEHWDGAIPVTMIVSKDKKQFYNKALTQEQLEDAINTFL</sequence>
<dbReference type="SUPFAM" id="SSF52833">
    <property type="entry name" value="Thioredoxin-like"/>
    <property type="match status" value="1"/>
</dbReference>
<dbReference type="PROSITE" id="PS51352">
    <property type="entry name" value="THIOREDOXIN_2"/>
    <property type="match status" value="1"/>
</dbReference>
<evidence type="ECO:0000313" key="4">
    <source>
        <dbReference type="Proteomes" id="UP000196102"/>
    </source>
</evidence>
<dbReference type="PANTHER" id="PTHR42852:SF13">
    <property type="entry name" value="PROTEIN DIPZ"/>
    <property type="match status" value="1"/>
</dbReference>
<dbReference type="GO" id="GO:0016209">
    <property type="term" value="F:antioxidant activity"/>
    <property type="evidence" value="ECO:0007669"/>
    <property type="project" value="InterPro"/>
</dbReference>
<dbReference type="InterPro" id="IPR036249">
    <property type="entry name" value="Thioredoxin-like_sf"/>
</dbReference>
<feature type="domain" description="Thioredoxin" evidence="2">
    <location>
        <begin position="1"/>
        <end position="132"/>
    </location>
</feature>
<dbReference type="PANTHER" id="PTHR42852">
    <property type="entry name" value="THIOL:DISULFIDE INTERCHANGE PROTEIN DSBE"/>
    <property type="match status" value="1"/>
</dbReference>
<dbReference type="PROSITE" id="PS00194">
    <property type="entry name" value="THIOREDOXIN_1"/>
    <property type="match status" value="1"/>
</dbReference>
<keyword evidence="1" id="KW-0676">Redox-active center</keyword>
<evidence type="ECO:0000256" key="1">
    <source>
        <dbReference type="ARBA" id="ARBA00023284"/>
    </source>
</evidence>
<dbReference type="CDD" id="cd02966">
    <property type="entry name" value="TlpA_like_family"/>
    <property type="match status" value="1"/>
</dbReference>
<dbReference type="Gene3D" id="3.40.30.10">
    <property type="entry name" value="Glutaredoxin"/>
    <property type="match status" value="1"/>
</dbReference>
<evidence type="ECO:0000259" key="2">
    <source>
        <dbReference type="PROSITE" id="PS51352"/>
    </source>
</evidence>
<comment type="caution">
    <text evidence="3">The sequence shown here is derived from an EMBL/GenBank/DDBJ whole genome shotgun (WGS) entry which is preliminary data.</text>
</comment>
<dbReference type="InterPro" id="IPR017937">
    <property type="entry name" value="Thioredoxin_CS"/>
</dbReference>
<dbReference type="GO" id="GO:0016491">
    <property type="term" value="F:oxidoreductase activity"/>
    <property type="evidence" value="ECO:0007669"/>
    <property type="project" value="InterPro"/>
</dbReference>
<dbReference type="Proteomes" id="UP000196102">
    <property type="component" value="Unassembled WGS sequence"/>
</dbReference>
<protein>
    <submittedName>
        <fullName evidence="3">Thioredoxin</fullName>
    </submittedName>
</protein>
<gene>
    <name evidence="3" type="ORF">A9Q93_12060</name>
</gene>
<dbReference type="InterPro" id="IPR050553">
    <property type="entry name" value="Thioredoxin_ResA/DsbE_sf"/>
</dbReference>
<dbReference type="InterPro" id="IPR000866">
    <property type="entry name" value="AhpC/TSA"/>
</dbReference>
<dbReference type="InterPro" id="IPR013766">
    <property type="entry name" value="Thioredoxin_domain"/>
</dbReference>